<organism evidence="2 3">
    <name type="scientific">Carpediemonas membranifera</name>
    <dbReference type="NCBI Taxonomy" id="201153"/>
    <lineage>
        <taxon>Eukaryota</taxon>
        <taxon>Metamonada</taxon>
        <taxon>Carpediemonas-like organisms</taxon>
        <taxon>Carpediemonas</taxon>
    </lineage>
</organism>
<evidence type="ECO:0000313" key="2">
    <source>
        <dbReference type="EMBL" id="KAG9397498.1"/>
    </source>
</evidence>
<feature type="region of interest" description="Disordered" evidence="1">
    <location>
        <begin position="99"/>
        <end position="139"/>
    </location>
</feature>
<keyword evidence="3" id="KW-1185">Reference proteome</keyword>
<gene>
    <name evidence="2" type="ORF">J8273_0628</name>
</gene>
<feature type="compositionally biased region" description="Acidic residues" evidence="1">
    <location>
        <begin position="109"/>
        <end position="119"/>
    </location>
</feature>
<accession>A0A8J6AZ01</accession>
<name>A0A8J6AZ01_9EUKA</name>
<protein>
    <submittedName>
        <fullName evidence="2">Uncharacterized protein</fullName>
    </submittedName>
</protein>
<proteinExistence type="predicted"/>
<reference evidence="2" key="1">
    <citation type="submission" date="2021-05" db="EMBL/GenBank/DDBJ databases">
        <title>A free-living protist that lacks canonical eukaryotic 1 DNA replication and segregation systems.</title>
        <authorList>
            <person name="Salas-Leiva D.E."/>
            <person name="Tromer E.C."/>
            <person name="Curtis B.A."/>
            <person name="Jerlstrom-Hultqvist J."/>
            <person name="Kolisko M."/>
            <person name="Yi Z."/>
            <person name="Salas-Leiva J.S."/>
            <person name="Gallot-Lavallee L."/>
            <person name="Kops G.J.P.L."/>
            <person name="Archibald J.M."/>
            <person name="Simpson A.G.B."/>
            <person name="Roger A.J."/>
        </authorList>
    </citation>
    <scope>NUCLEOTIDE SEQUENCE</scope>
    <source>
        <strain evidence="2">BICM</strain>
    </source>
</reference>
<evidence type="ECO:0000256" key="1">
    <source>
        <dbReference type="SAM" id="MobiDB-lite"/>
    </source>
</evidence>
<dbReference type="EMBL" id="JAHDYR010000001">
    <property type="protein sequence ID" value="KAG9397498.1"/>
    <property type="molecule type" value="Genomic_DNA"/>
</dbReference>
<dbReference type="AlphaFoldDB" id="A0A8J6AZ01"/>
<comment type="caution">
    <text evidence="2">The sequence shown here is derived from an EMBL/GenBank/DDBJ whole genome shotgun (WGS) entry which is preliminary data.</text>
</comment>
<evidence type="ECO:0000313" key="3">
    <source>
        <dbReference type="Proteomes" id="UP000717585"/>
    </source>
</evidence>
<sequence>MNENLPYGPTRSARIAENENEPRSQAVIEQRKKFVELCTCMPREWRELPGDVPTLLRRAFDLEFAHEEALNSLHDIRREMHREDARVIMKQILASLHATTPPAIPPETPSEDLPDQPDDVDGRRGDTVNPPRIRPEASPQGLYTLPPGVLWSCLMGARANPDIDDSVYDDAEACDCAPSLLRAIQETLTPEAKCLWFLCKKFKVVREDEERRCETRIYKLSRSRCYVDRMHMGRLFMLVIQSSGSRAFTRARMPIALELYESAKNATFIAKTHKGLWGWGDTSDTAIWGSNIEVF</sequence>
<dbReference type="Proteomes" id="UP000717585">
    <property type="component" value="Unassembled WGS sequence"/>
</dbReference>